<dbReference type="RefSeq" id="WP_013068890.1">
    <property type="nucleotide sequence ID" value="NC_014034.1"/>
</dbReference>
<organism evidence="8 9">
    <name type="scientific">Rhodobacter capsulatus (strain ATCC BAA-309 / NBRC 16581 / SB1003)</name>
    <dbReference type="NCBI Taxonomy" id="272942"/>
    <lineage>
        <taxon>Bacteria</taxon>
        <taxon>Pseudomonadati</taxon>
        <taxon>Pseudomonadota</taxon>
        <taxon>Alphaproteobacteria</taxon>
        <taxon>Rhodobacterales</taxon>
        <taxon>Rhodobacter group</taxon>
        <taxon>Rhodobacter</taxon>
    </lineage>
</organism>
<dbReference type="GO" id="GO:0005737">
    <property type="term" value="C:cytoplasm"/>
    <property type="evidence" value="ECO:0007669"/>
    <property type="project" value="UniProtKB-SubCell"/>
</dbReference>
<keyword evidence="4 6" id="KW-0067">ATP-binding</keyword>
<comment type="similarity">
    <text evidence="6">Belongs to the tRNA(Ile)-lysidine synthase family.</text>
</comment>
<dbReference type="AlphaFoldDB" id="D5ARB2"/>
<dbReference type="HOGENOM" id="CLU_018869_3_2_5"/>
<dbReference type="SUPFAM" id="SSF52402">
    <property type="entry name" value="Adenine nucleotide alpha hydrolases-like"/>
    <property type="match status" value="1"/>
</dbReference>
<evidence type="ECO:0000313" key="8">
    <source>
        <dbReference type="EMBL" id="ADE86917.1"/>
    </source>
</evidence>
<dbReference type="Proteomes" id="UP000002361">
    <property type="component" value="Chromosome"/>
</dbReference>
<dbReference type="InterPro" id="IPR012094">
    <property type="entry name" value="tRNA_Ile_lys_synt"/>
</dbReference>
<dbReference type="NCBIfam" id="TIGR02432">
    <property type="entry name" value="lysidine_TilS_N"/>
    <property type="match status" value="1"/>
</dbReference>
<reference key="1">
    <citation type="submission" date="2008-12" db="EMBL/GenBank/DDBJ databases">
        <title>Complete genome sequence of Rhodobacter capsulatus SB1003.</title>
        <authorList>
            <person name="Strnad H."/>
            <person name="Lapidus A."/>
            <person name="Vlcek C."/>
            <person name="Ulbrich P."/>
            <person name="Paces J."/>
            <person name="Maltsev N."/>
            <person name="Kumar V."/>
            <person name="Kogan Y."/>
            <person name="Milgram A."/>
            <person name="Rebrekov D."/>
            <person name="Mazur M."/>
            <person name="Cox R."/>
            <person name="Kyrpides N."/>
            <person name="Kolar M."/>
            <person name="Sachova J."/>
            <person name="Ridl J."/>
            <person name="Ivanova N."/>
            <person name="Kapatral V."/>
            <person name="Los T."/>
            <person name="Lykidis A."/>
            <person name="Mikhailova N."/>
            <person name="Reznik G."/>
            <person name="Vasieva O."/>
            <person name="Fonstein M."/>
            <person name="Paces V."/>
            <person name="Haselkorn R."/>
        </authorList>
    </citation>
    <scope>NUCLEOTIDE SEQUENCE</scope>
    <source>
        <strain>SB1003</strain>
    </source>
</reference>
<protein>
    <recommendedName>
        <fullName evidence="6">tRNA(Ile)-lysidine synthase</fullName>
        <ecNumber evidence="6">6.3.4.19</ecNumber>
    </recommendedName>
    <alternativeName>
        <fullName evidence="6">tRNA(Ile)-2-lysyl-cytidine synthase</fullName>
    </alternativeName>
    <alternativeName>
        <fullName evidence="6">tRNA(Ile)-lysidine synthetase</fullName>
    </alternativeName>
</protein>
<keyword evidence="1 6" id="KW-0436">Ligase</keyword>
<reference evidence="8 9" key="2">
    <citation type="journal article" date="2010" name="J. Bacteriol.">
        <title>Complete genome sequence of the photosynthetic purple nonsulfur bacterium Rhodobacter capsulatus SB 1003.</title>
        <authorList>
            <person name="Strnad H."/>
            <person name="Lapidus A."/>
            <person name="Paces J."/>
            <person name="Ulbrich P."/>
            <person name="Vlcek C."/>
            <person name="Paces V."/>
            <person name="Haselkorn R."/>
        </authorList>
    </citation>
    <scope>NUCLEOTIDE SEQUENCE [LARGE SCALE GENOMIC DNA]</scope>
    <source>
        <strain evidence="9">ATCC BAA-309 / NBRC 16581 / SB1003</strain>
    </source>
</reference>
<dbReference type="GO" id="GO:0005524">
    <property type="term" value="F:ATP binding"/>
    <property type="evidence" value="ECO:0007669"/>
    <property type="project" value="UniProtKB-UniRule"/>
</dbReference>
<dbReference type="STRING" id="272942.RCAP_rcc03193"/>
<comment type="function">
    <text evidence="6">Ligates lysine onto the cytidine present at position 34 of the AUA codon-specific tRNA(Ile) that contains the anticodon CAU, in an ATP-dependent manner. Cytidine is converted to lysidine, thus changing the amino acid specificity of the tRNA from methionine to isoleucine.</text>
</comment>
<dbReference type="PANTHER" id="PTHR43033:SF1">
    <property type="entry name" value="TRNA(ILE)-LYSIDINE SYNTHASE-RELATED"/>
    <property type="match status" value="1"/>
</dbReference>
<dbReference type="InterPro" id="IPR011063">
    <property type="entry name" value="TilS/TtcA_N"/>
</dbReference>
<dbReference type="PANTHER" id="PTHR43033">
    <property type="entry name" value="TRNA(ILE)-LYSIDINE SYNTHASE-RELATED"/>
    <property type="match status" value="1"/>
</dbReference>
<keyword evidence="3 6" id="KW-0547">Nucleotide-binding</keyword>
<evidence type="ECO:0000256" key="6">
    <source>
        <dbReference type="HAMAP-Rule" id="MF_01161"/>
    </source>
</evidence>
<evidence type="ECO:0000256" key="2">
    <source>
        <dbReference type="ARBA" id="ARBA00022694"/>
    </source>
</evidence>
<dbReference type="EMBL" id="CP001312">
    <property type="protein sequence ID" value="ADE86917.1"/>
    <property type="molecule type" value="Genomic_DNA"/>
</dbReference>
<evidence type="ECO:0000256" key="1">
    <source>
        <dbReference type="ARBA" id="ARBA00022598"/>
    </source>
</evidence>
<dbReference type="CDD" id="cd01992">
    <property type="entry name" value="TilS_N"/>
    <property type="match status" value="1"/>
</dbReference>
<keyword evidence="6" id="KW-0963">Cytoplasm</keyword>
<dbReference type="Gene3D" id="3.40.50.620">
    <property type="entry name" value="HUPs"/>
    <property type="match status" value="1"/>
</dbReference>
<dbReference type="EC" id="6.3.4.19" evidence="6"/>
<feature type="binding site" evidence="6">
    <location>
        <begin position="48"/>
        <end position="53"/>
    </location>
    <ligand>
        <name>ATP</name>
        <dbReference type="ChEBI" id="CHEBI:30616"/>
    </ligand>
</feature>
<evidence type="ECO:0000256" key="4">
    <source>
        <dbReference type="ARBA" id="ARBA00022840"/>
    </source>
</evidence>
<keyword evidence="2 6" id="KW-0819">tRNA processing</keyword>
<dbReference type="GO" id="GO:0006400">
    <property type="term" value="P:tRNA modification"/>
    <property type="evidence" value="ECO:0007669"/>
    <property type="project" value="UniProtKB-UniRule"/>
</dbReference>
<dbReference type="Pfam" id="PF01171">
    <property type="entry name" value="ATP_bind_3"/>
    <property type="match status" value="1"/>
</dbReference>
<dbReference type="eggNOG" id="COG0037">
    <property type="taxonomic scope" value="Bacteria"/>
</dbReference>
<dbReference type="InterPro" id="IPR014729">
    <property type="entry name" value="Rossmann-like_a/b/a_fold"/>
</dbReference>
<dbReference type="GO" id="GO:0032267">
    <property type="term" value="F:tRNA(Ile)-lysidine synthase activity"/>
    <property type="evidence" value="ECO:0007669"/>
    <property type="project" value="UniProtKB-EC"/>
</dbReference>
<gene>
    <name evidence="6 8" type="primary">tilS</name>
    <name evidence="8" type="ordered locus">RCAP_rcc03193</name>
</gene>
<name>D5ARB2_RHOCB</name>
<proteinExistence type="inferred from homology"/>
<evidence type="ECO:0000256" key="5">
    <source>
        <dbReference type="ARBA" id="ARBA00048539"/>
    </source>
</evidence>
<comment type="subcellular location">
    <subcellularLocation>
        <location evidence="6">Cytoplasm</location>
    </subcellularLocation>
</comment>
<comment type="catalytic activity">
    <reaction evidence="5 6">
        <text>cytidine(34) in tRNA(Ile2) + L-lysine + ATP = lysidine(34) in tRNA(Ile2) + AMP + diphosphate + H(+)</text>
        <dbReference type="Rhea" id="RHEA:43744"/>
        <dbReference type="Rhea" id="RHEA-COMP:10625"/>
        <dbReference type="Rhea" id="RHEA-COMP:10670"/>
        <dbReference type="ChEBI" id="CHEBI:15378"/>
        <dbReference type="ChEBI" id="CHEBI:30616"/>
        <dbReference type="ChEBI" id="CHEBI:32551"/>
        <dbReference type="ChEBI" id="CHEBI:33019"/>
        <dbReference type="ChEBI" id="CHEBI:82748"/>
        <dbReference type="ChEBI" id="CHEBI:83665"/>
        <dbReference type="ChEBI" id="CHEBI:456215"/>
        <dbReference type="EC" id="6.3.4.19"/>
    </reaction>
</comment>
<feature type="domain" description="tRNA(Ile)-lysidine/2-thiocytidine synthase N-terminal" evidence="7">
    <location>
        <begin position="43"/>
        <end position="216"/>
    </location>
</feature>
<evidence type="ECO:0000256" key="3">
    <source>
        <dbReference type="ARBA" id="ARBA00022741"/>
    </source>
</evidence>
<sequence length="429" mass="46552">MTDPDALRAALLRGEVPPEDGLLLWAAEAAVETVRTRMTAPRLAVAVSGGSDSLATLVLLSALHPVAAVTVDHGLRPEAAAEAEVVGQFCAERGIDHSILRWDGRGARGNLMDAARRARLRLIGAWAQDRGIGAVALGHTGDDQAETFLMRLAREAGLEGLSGMRESFESEGVLWFRPFLSQTRAELRGHLQRQGIGWIEDPSNENDRFDRVKARKALAALAPLGITAGKLSTVVGHLAMAEQSVLWSLDHLIAAHVRFDAGDVVIDAQGFRDAFDPETGRRLLNAALVWVSGSYYPPRAVQVIDVLTTWRTRRDRTLHGCRILVGDEAIRITREARAVAALRLPFGQVWDGWRIEGPDRPGLMLAALGAEGLRQLGEGCSRARPRASLLASPAVWQGETLLAAPVAGWKNGYEARLVRPSFTSALIRR</sequence>
<evidence type="ECO:0000259" key="7">
    <source>
        <dbReference type="Pfam" id="PF01171"/>
    </source>
</evidence>
<evidence type="ECO:0000313" key="9">
    <source>
        <dbReference type="Proteomes" id="UP000002361"/>
    </source>
</evidence>
<dbReference type="GeneID" id="78824127"/>
<keyword evidence="9" id="KW-1185">Reference proteome</keyword>
<dbReference type="HAMAP" id="MF_01161">
    <property type="entry name" value="tRNA_Ile_lys_synt"/>
    <property type="match status" value="1"/>
</dbReference>
<dbReference type="InterPro" id="IPR012795">
    <property type="entry name" value="tRNA_Ile_lys_synt_N"/>
</dbReference>
<comment type="domain">
    <text evidence="6">The N-terminal region contains the highly conserved SGGXDS motif, predicted to be a P-loop motif involved in ATP binding.</text>
</comment>
<accession>D5ARB2</accession>
<dbReference type="KEGG" id="rcp:RCAP_rcc03193"/>